<keyword evidence="2" id="KW-1133">Transmembrane helix</keyword>
<dbReference type="Proteomes" id="UP001489902">
    <property type="component" value="Chromosome 1"/>
</dbReference>
<reference evidence="4 5" key="1">
    <citation type="submission" date="2024-04" db="EMBL/GenBank/DDBJ databases">
        <title>Complete genome sequence of Fusarium acuminatum.</title>
        <authorList>
            <person name="Lan B."/>
        </authorList>
    </citation>
    <scope>NUCLEOTIDE SEQUENCE [LARGE SCALE GENOMIC DNA]</scope>
    <source>
        <strain evidence="4">1A</strain>
    </source>
</reference>
<evidence type="ECO:0000256" key="2">
    <source>
        <dbReference type="SAM" id="Phobius"/>
    </source>
</evidence>
<keyword evidence="2" id="KW-0812">Transmembrane</keyword>
<feature type="compositionally biased region" description="Polar residues" evidence="1">
    <location>
        <begin position="459"/>
        <end position="468"/>
    </location>
</feature>
<sequence length="483" mass="53445">MSPPQKRQLMLPWLLLVAWIQPCYSHSLYAYATDRTTQVGIQDPSTGEIWYSNCNSEDTPIFPLDKPNILKTDNKPRNGTALAAAGWWDTENIIASIFWQSEDGIIVNGYYECNMTTGKLQQSGEYTISLTAKVESVHSESGLAVNLLGGGEDDGYRVFYHNKDRQLKMLTYTDNTNWIDGGTVSQDTAGGGAIGAVFFDRKNMTVTFPKGIDNIATSHFQKTGNWKLASFPQKMAGSYTNNTDLTKISMSYNAPQYTLPGWSATLKALGMATDRSTTRSLFYIGDDNVVHEVIVVQNNWQLAPNRSESTWPLADNPSSGLAVAYNQGKGMTWMYYWSNQTIVQAHKNESNEWEDAKALPQVFLKNETDSSDEDKPAKEDNTTTKLIGFSTGAKAGISAGVAFGALAVGTLIWFTIKRRYKQVRPTPKEETFVLEAAGTPITSPPPLYEKDTYRAGDATSLSELTSETRPVELDNPSVVYELP</sequence>
<keyword evidence="5" id="KW-1185">Reference proteome</keyword>
<protein>
    <submittedName>
        <fullName evidence="4">Uncharacterized protein</fullName>
    </submittedName>
</protein>
<feature type="transmembrane region" description="Helical" evidence="2">
    <location>
        <begin position="395"/>
        <end position="416"/>
    </location>
</feature>
<evidence type="ECO:0000256" key="1">
    <source>
        <dbReference type="SAM" id="MobiDB-lite"/>
    </source>
</evidence>
<organism evidence="4 5">
    <name type="scientific">Fusarium acuminatum</name>
    <dbReference type="NCBI Taxonomy" id="5515"/>
    <lineage>
        <taxon>Eukaryota</taxon>
        <taxon>Fungi</taxon>
        <taxon>Dikarya</taxon>
        <taxon>Ascomycota</taxon>
        <taxon>Pezizomycotina</taxon>
        <taxon>Sordariomycetes</taxon>
        <taxon>Hypocreomycetidae</taxon>
        <taxon>Hypocreales</taxon>
        <taxon>Nectriaceae</taxon>
        <taxon>Fusarium</taxon>
        <taxon>Fusarium tricinctum species complex</taxon>
    </lineage>
</organism>
<evidence type="ECO:0000313" key="4">
    <source>
        <dbReference type="EMBL" id="WZH40902.1"/>
    </source>
</evidence>
<keyword evidence="2" id="KW-0472">Membrane</keyword>
<feature type="signal peptide" evidence="3">
    <location>
        <begin position="1"/>
        <end position="25"/>
    </location>
</feature>
<dbReference type="EMBL" id="CP151260">
    <property type="protein sequence ID" value="WZH40902.1"/>
    <property type="molecule type" value="Genomic_DNA"/>
</dbReference>
<name>A0ABZ2WJR1_9HYPO</name>
<accession>A0ABZ2WJR1</accession>
<gene>
    <name evidence="4" type="ORF">QYS62_001840</name>
</gene>
<evidence type="ECO:0000313" key="5">
    <source>
        <dbReference type="Proteomes" id="UP001489902"/>
    </source>
</evidence>
<dbReference type="Gene3D" id="2.120.10.70">
    <property type="entry name" value="Fucose-specific lectin"/>
    <property type="match status" value="2"/>
</dbReference>
<evidence type="ECO:0000256" key="3">
    <source>
        <dbReference type="SAM" id="SignalP"/>
    </source>
</evidence>
<feature type="region of interest" description="Disordered" evidence="1">
    <location>
        <begin position="443"/>
        <end position="483"/>
    </location>
</feature>
<dbReference type="SUPFAM" id="SSF89372">
    <property type="entry name" value="Fucose-specific lectin"/>
    <property type="match status" value="1"/>
</dbReference>
<keyword evidence="3" id="KW-0732">Signal</keyword>
<proteinExistence type="predicted"/>
<feature type="chain" id="PRO_5045231249" evidence="3">
    <location>
        <begin position="26"/>
        <end position="483"/>
    </location>
</feature>